<comment type="caution">
    <text evidence="2">The sequence shown here is derived from an EMBL/GenBank/DDBJ whole genome shotgun (WGS) entry which is preliminary data.</text>
</comment>
<protein>
    <submittedName>
        <fullName evidence="2">Uncharacterized protein</fullName>
    </submittedName>
</protein>
<evidence type="ECO:0000313" key="2">
    <source>
        <dbReference type="EMBL" id="PGH10929.1"/>
    </source>
</evidence>
<dbReference type="EMBL" id="PDNB01000080">
    <property type="protein sequence ID" value="PGH10929.1"/>
    <property type="molecule type" value="Genomic_DNA"/>
</dbReference>
<feature type="transmembrane region" description="Helical" evidence="1">
    <location>
        <begin position="86"/>
        <end position="112"/>
    </location>
</feature>
<reference evidence="2 3" key="1">
    <citation type="submission" date="2017-10" db="EMBL/GenBank/DDBJ databases">
        <title>Comparative genomics in systemic dimorphic fungi from Ajellomycetaceae.</title>
        <authorList>
            <person name="Munoz J.F."/>
            <person name="Mcewen J.G."/>
            <person name="Clay O.K."/>
            <person name="Cuomo C.A."/>
        </authorList>
    </citation>
    <scope>NUCLEOTIDE SEQUENCE [LARGE SCALE GENOMIC DNA]</scope>
    <source>
        <strain evidence="2 3">UAMH5409</strain>
    </source>
</reference>
<keyword evidence="1" id="KW-1133">Transmembrane helix</keyword>
<feature type="transmembrane region" description="Helical" evidence="1">
    <location>
        <begin position="294"/>
        <end position="321"/>
    </location>
</feature>
<name>A0A2B7XPP2_9EURO</name>
<evidence type="ECO:0000256" key="1">
    <source>
        <dbReference type="SAM" id="Phobius"/>
    </source>
</evidence>
<organism evidence="2 3">
    <name type="scientific">Helicocarpus griseus UAMH5409</name>
    <dbReference type="NCBI Taxonomy" id="1447875"/>
    <lineage>
        <taxon>Eukaryota</taxon>
        <taxon>Fungi</taxon>
        <taxon>Dikarya</taxon>
        <taxon>Ascomycota</taxon>
        <taxon>Pezizomycotina</taxon>
        <taxon>Eurotiomycetes</taxon>
        <taxon>Eurotiomycetidae</taxon>
        <taxon>Onygenales</taxon>
        <taxon>Ajellomycetaceae</taxon>
        <taxon>Helicocarpus</taxon>
    </lineage>
</organism>
<keyword evidence="1" id="KW-0812">Transmembrane</keyword>
<feature type="transmembrane region" description="Helical" evidence="1">
    <location>
        <begin position="133"/>
        <end position="151"/>
    </location>
</feature>
<dbReference type="Proteomes" id="UP000223968">
    <property type="component" value="Unassembled WGS sequence"/>
</dbReference>
<proteinExistence type="predicted"/>
<gene>
    <name evidence="2" type="ORF">AJ79_05175</name>
</gene>
<dbReference type="AlphaFoldDB" id="A0A2B7XPP2"/>
<dbReference type="OrthoDB" id="72269at2759"/>
<evidence type="ECO:0000313" key="3">
    <source>
        <dbReference type="Proteomes" id="UP000223968"/>
    </source>
</evidence>
<keyword evidence="1" id="KW-0472">Membrane</keyword>
<feature type="transmembrane region" description="Helical" evidence="1">
    <location>
        <begin position="261"/>
        <end position="282"/>
    </location>
</feature>
<dbReference type="STRING" id="1447875.A0A2B7XPP2"/>
<accession>A0A2B7XPP2</accession>
<feature type="transmembrane region" description="Helical" evidence="1">
    <location>
        <begin position="171"/>
        <end position="188"/>
    </location>
</feature>
<feature type="transmembrane region" description="Helical" evidence="1">
    <location>
        <begin position="57"/>
        <end position="74"/>
    </location>
</feature>
<sequence length="331" mass="37299">MHGEAITAELGEILELRIRGYPKYTGIHLIDHSLALIIGMFSPGVMNIDRANSIQRYFLFSLSSPIAIFTVEAFKKRNSMTLISWTSIWALLHQCLGIGAIGPFYFAAYMLASGNEQYWWPLSRQVPTPYSKSLLPALIVGYVLPTAAMYYPYTNISKAKGMIAFWQGSPVYVNILIAIFAWAYRKLYQEDHRAPEASKPLPDMQDLRALYLVSFAISACSHFSTAFTIFRSTNPELSLTRVFVPTWAVPNAPFLDSLRNLWLADFWICFLAAGVWCWMAVWDMNRVGHTKTDMLIAAAMLVGTSVCFGPGAMTAGCWYWREAKMARVSFS</sequence>
<keyword evidence="3" id="KW-1185">Reference proteome</keyword>